<reference evidence="1 2" key="1">
    <citation type="journal article" date="2010" name="Stand. Genomic Sci.">
        <title>Complete genome sequence of Spirosoma linguale type strain (1).</title>
        <authorList>
            <person name="Lail K."/>
            <person name="Sikorski J."/>
            <person name="Saunders E."/>
            <person name="Lapidus A."/>
            <person name="Glavina Del Rio T."/>
            <person name="Copeland A."/>
            <person name="Tice H."/>
            <person name="Cheng J.-F."/>
            <person name="Lucas S."/>
            <person name="Nolan M."/>
            <person name="Bruce D."/>
            <person name="Goodwin L."/>
            <person name="Pitluck S."/>
            <person name="Ivanova N."/>
            <person name="Mavromatis K."/>
            <person name="Ovchinnikova G."/>
            <person name="Pati A."/>
            <person name="Chen A."/>
            <person name="Palaniappan K."/>
            <person name="Land M."/>
            <person name="Hauser L."/>
            <person name="Chang Y.-J."/>
            <person name="Jeffries C.D."/>
            <person name="Chain P."/>
            <person name="Brettin T."/>
            <person name="Detter J.C."/>
            <person name="Schuetze A."/>
            <person name="Rohde M."/>
            <person name="Tindall B.J."/>
            <person name="Goeker M."/>
            <person name="Bristow J."/>
            <person name="Eisen J.A."/>
            <person name="Markowitz V."/>
            <person name="Hugenholtz P."/>
            <person name="Kyrpides N.C."/>
            <person name="Klenk H.-P."/>
            <person name="Chen F."/>
        </authorList>
    </citation>
    <scope>NUCLEOTIDE SEQUENCE [LARGE SCALE GENOMIC DNA]</scope>
    <source>
        <strain evidence="2">ATCC 33905 / DSM 74 / LMG 10896 / Claus 1</strain>
    </source>
</reference>
<name>D2QPY0_SPILD</name>
<dbReference type="HOGENOM" id="CLU_3122823_0_0_10"/>
<evidence type="ECO:0000313" key="2">
    <source>
        <dbReference type="Proteomes" id="UP000002028"/>
    </source>
</evidence>
<protein>
    <submittedName>
        <fullName evidence="1">Uncharacterized protein</fullName>
    </submittedName>
</protein>
<sequence>MTEAWPVYPAPLSRINTDLTAYLRSLAVEKQLIDCSTADRKLKPLTNMAY</sequence>
<gene>
    <name evidence="1" type="ordered locus">Slin_1666</name>
</gene>
<dbReference type="EMBL" id="CP001769">
    <property type="protein sequence ID" value="ADB37713.1"/>
    <property type="molecule type" value="Genomic_DNA"/>
</dbReference>
<dbReference type="Proteomes" id="UP000002028">
    <property type="component" value="Chromosome"/>
</dbReference>
<proteinExistence type="predicted"/>
<organism evidence="1 2">
    <name type="scientific">Spirosoma linguale (strain ATCC 33905 / DSM 74 / LMG 10896 / Claus 1)</name>
    <dbReference type="NCBI Taxonomy" id="504472"/>
    <lineage>
        <taxon>Bacteria</taxon>
        <taxon>Pseudomonadati</taxon>
        <taxon>Bacteroidota</taxon>
        <taxon>Cytophagia</taxon>
        <taxon>Cytophagales</taxon>
        <taxon>Cytophagaceae</taxon>
        <taxon>Spirosoma</taxon>
    </lineage>
</organism>
<dbReference type="AlphaFoldDB" id="D2QPY0"/>
<dbReference type="STRING" id="504472.Slin_1666"/>
<keyword evidence="2" id="KW-1185">Reference proteome</keyword>
<dbReference type="KEGG" id="sli:Slin_1666"/>
<accession>D2QPY0</accession>
<evidence type="ECO:0000313" key="1">
    <source>
        <dbReference type="EMBL" id="ADB37713.1"/>
    </source>
</evidence>